<dbReference type="PANTHER" id="PTHR10772:SF63">
    <property type="entry name" value="20 KDA CHAPERONIN, CHLOROPLASTIC"/>
    <property type="match status" value="1"/>
</dbReference>
<dbReference type="InterPro" id="IPR037124">
    <property type="entry name" value="Chaperonin_GroES_sf"/>
</dbReference>
<dbReference type="CDD" id="cd00320">
    <property type="entry name" value="cpn10"/>
    <property type="match status" value="1"/>
</dbReference>
<dbReference type="AlphaFoldDB" id="A0A2V3HP49"/>
<dbReference type="GO" id="GO:0005524">
    <property type="term" value="F:ATP binding"/>
    <property type="evidence" value="ECO:0007669"/>
    <property type="project" value="InterPro"/>
</dbReference>
<protein>
    <recommendedName>
        <fullName evidence="6">Co-chaperone GroES</fullName>
    </recommendedName>
</protein>
<dbReference type="PRINTS" id="PR00297">
    <property type="entry name" value="CHAPERONIN10"/>
</dbReference>
<proteinExistence type="inferred from homology"/>
<evidence type="ECO:0000313" key="5">
    <source>
        <dbReference type="Proteomes" id="UP000248161"/>
    </source>
</evidence>
<evidence type="ECO:0000256" key="3">
    <source>
        <dbReference type="RuleBase" id="RU003479"/>
    </source>
</evidence>
<dbReference type="SMART" id="SM00883">
    <property type="entry name" value="Cpn10"/>
    <property type="match status" value="1"/>
</dbReference>
<dbReference type="GO" id="GO:0051082">
    <property type="term" value="F:unfolded protein binding"/>
    <property type="evidence" value="ECO:0007669"/>
    <property type="project" value="TreeGrafter"/>
</dbReference>
<evidence type="ECO:0000313" key="4">
    <source>
        <dbReference type="EMBL" id="PXF20900.1"/>
    </source>
</evidence>
<dbReference type="Proteomes" id="UP000248161">
    <property type="component" value="Unassembled WGS sequence"/>
</dbReference>
<dbReference type="Gene3D" id="2.30.33.40">
    <property type="entry name" value="GroES chaperonin"/>
    <property type="match status" value="1"/>
</dbReference>
<dbReference type="InterPro" id="IPR020818">
    <property type="entry name" value="Chaperonin_GroES"/>
</dbReference>
<evidence type="ECO:0000256" key="2">
    <source>
        <dbReference type="ARBA" id="ARBA00023186"/>
    </source>
</evidence>
<dbReference type="GO" id="GO:0044183">
    <property type="term" value="F:protein folding chaperone"/>
    <property type="evidence" value="ECO:0007669"/>
    <property type="project" value="InterPro"/>
</dbReference>
<dbReference type="SUPFAM" id="SSF50129">
    <property type="entry name" value="GroES-like"/>
    <property type="match status" value="1"/>
</dbReference>
<feature type="non-terminal residue" evidence="4">
    <location>
        <position position="80"/>
    </location>
</feature>
<dbReference type="InterPro" id="IPR011032">
    <property type="entry name" value="GroES-like_sf"/>
</dbReference>
<dbReference type="GO" id="GO:0051087">
    <property type="term" value="F:protein-folding chaperone binding"/>
    <property type="evidence" value="ECO:0007669"/>
    <property type="project" value="TreeGrafter"/>
</dbReference>
<reference evidence="4 5" key="1">
    <citation type="journal article" date="2015" name="Nat. Commun.">
        <title>Genomic and transcriptomic evidence for scavenging of diverse organic compounds by widespread deep-sea archaea.</title>
        <authorList>
            <person name="Li M."/>
            <person name="Baker B.J."/>
            <person name="Anantharaman K."/>
            <person name="Jain S."/>
            <person name="Breier J.A."/>
            <person name="Dick G.J."/>
        </authorList>
    </citation>
    <scope>NUCLEOTIDE SEQUENCE [LARGE SCALE GENOMIC DNA]</scope>
    <source>
        <strain evidence="4">Cayman_51_deep</strain>
    </source>
</reference>
<dbReference type="GO" id="GO:0046872">
    <property type="term" value="F:metal ion binding"/>
    <property type="evidence" value="ECO:0007669"/>
    <property type="project" value="TreeGrafter"/>
</dbReference>
<dbReference type="EMBL" id="PSPG01000015">
    <property type="protein sequence ID" value="PXF20900.1"/>
    <property type="molecule type" value="Genomic_DNA"/>
</dbReference>
<sequence length="80" mass="8768">MSVGIEPLASMVLVEIEQAAEQTTSGLLLPEEAREKMTVGTVVAVGPEVENVAEGDRVIYRKYGGMELEWMGVEFLLIKE</sequence>
<name>A0A2V3HP49_9ARCH</name>
<keyword evidence="2 3" id="KW-0143">Chaperone</keyword>
<dbReference type="Pfam" id="PF00166">
    <property type="entry name" value="Cpn10"/>
    <property type="match status" value="1"/>
</dbReference>
<gene>
    <name evidence="4" type="ORF">CXX69_06290</name>
</gene>
<organism evidence="4 5">
    <name type="scientific">Candidatus Thalassarchaeum betae</name>
    <dbReference type="NCBI Taxonomy" id="2599289"/>
    <lineage>
        <taxon>Archaea</taxon>
        <taxon>Methanobacteriati</taxon>
        <taxon>Thermoplasmatota</taxon>
        <taxon>Candidatus Poseidoniia</taxon>
        <taxon>Candidatus Poseidoniales</taxon>
        <taxon>Candidatus Thalassarchaeaceae</taxon>
        <taxon>Candidatus Thalassarchaeum</taxon>
    </lineage>
</organism>
<evidence type="ECO:0008006" key="6">
    <source>
        <dbReference type="Google" id="ProtNLM"/>
    </source>
</evidence>
<accession>A0A2V3HP49</accession>
<comment type="caution">
    <text evidence="4">The sequence shown here is derived from an EMBL/GenBank/DDBJ whole genome shotgun (WGS) entry which is preliminary data.</text>
</comment>
<comment type="similarity">
    <text evidence="1 3">Belongs to the GroES chaperonin family.</text>
</comment>
<dbReference type="PANTHER" id="PTHR10772">
    <property type="entry name" value="10 KDA HEAT SHOCK PROTEIN"/>
    <property type="match status" value="1"/>
</dbReference>
<evidence type="ECO:0000256" key="1">
    <source>
        <dbReference type="ARBA" id="ARBA00006975"/>
    </source>
</evidence>